<dbReference type="InterPro" id="IPR036779">
    <property type="entry name" value="LysM_dom_sf"/>
</dbReference>
<gene>
    <name evidence="3" type="ORF">HMPREF9454_00568</name>
</gene>
<dbReference type="InterPro" id="IPR018392">
    <property type="entry name" value="LysM"/>
</dbReference>
<keyword evidence="1" id="KW-0732">Signal</keyword>
<dbReference type="Pfam" id="PF01476">
    <property type="entry name" value="LysM"/>
    <property type="match status" value="2"/>
</dbReference>
<comment type="caution">
    <text evidence="3">The sequence shown here is derived from an EMBL/GenBank/DDBJ whole genome shotgun (WGS) entry which is preliminary data.</text>
</comment>
<evidence type="ECO:0000313" key="4">
    <source>
        <dbReference type="Proteomes" id="UP000005963"/>
    </source>
</evidence>
<proteinExistence type="predicted"/>
<sequence length="101" mass="11454">MKKLYKYRRLAGIFLLAGAVAIGTHTQAKDINKQDEIYYVVQPGDTLWSIASKHCTDEENILEFIHSIKTKNNIISANLNVGQKIKIGSRPHESQFPKNEN</sequence>
<organism evidence="3 4">
    <name type="scientific">Megamonas funiformis YIT 11815</name>
    <dbReference type="NCBI Taxonomy" id="742816"/>
    <lineage>
        <taxon>Bacteria</taxon>
        <taxon>Bacillati</taxon>
        <taxon>Bacillota</taxon>
        <taxon>Negativicutes</taxon>
        <taxon>Selenomonadales</taxon>
        <taxon>Selenomonadaceae</taxon>
        <taxon>Megamonas</taxon>
    </lineage>
</organism>
<evidence type="ECO:0000259" key="2">
    <source>
        <dbReference type="PROSITE" id="PS51782"/>
    </source>
</evidence>
<feature type="domain" description="LysM" evidence="2">
    <location>
        <begin position="37"/>
        <end position="87"/>
    </location>
</feature>
<dbReference type="PROSITE" id="PS51782">
    <property type="entry name" value="LYSM"/>
    <property type="match status" value="1"/>
</dbReference>
<reference evidence="3 4" key="1">
    <citation type="submission" date="2012-01" db="EMBL/GenBank/DDBJ databases">
        <title>The Genome Sequence of Megamonas funiformis YIT 11815.</title>
        <authorList>
            <consortium name="The Broad Institute Genome Sequencing Platform"/>
            <person name="Earl A."/>
            <person name="Ward D."/>
            <person name="Feldgarden M."/>
            <person name="Gevers D."/>
            <person name="Morotomi M."/>
            <person name="Young S.K."/>
            <person name="Zeng Q."/>
            <person name="Gargeya S."/>
            <person name="Fitzgerald M."/>
            <person name="Haas B."/>
            <person name="Abouelleil A."/>
            <person name="Alvarado L."/>
            <person name="Arachchi H.M."/>
            <person name="Berlin A."/>
            <person name="Chapman S.B."/>
            <person name="Gearin G."/>
            <person name="Goldberg J."/>
            <person name="Griggs A."/>
            <person name="Gujja S."/>
            <person name="Hansen M."/>
            <person name="Heiman D."/>
            <person name="Howarth C."/>
            <person name="Larimer J."/>
            <person name="Lui A."/>
            <person name="MacDonald P.J.P."/>
            <person name="McCowen C."/>
            <person name="Montmayeur A."/>
            <person name="Murphy C."/>
            <person name="Neiman D."/>
            <person name="Pearson M."/>
            <person name="Priest M."/>
            <person name="Roberts A."/>
            <person name="Saif S."/>
            <person name="Shea T."/>
            <person name="Sisk P."/>
            <person name="Stolte C."/>
            <person name="Sykes S."/>
            <person name="Wortman J."/>
            <person name="Nusbaum C."/>
            <person name="Birren B."/>
        </authorList>
    </citation>
    <scope>NUCLEOTIDE SEQUENCE [LARGE SCALE GENOMIC DNA]</scope>
    <source>
        <strain evidence="3 4">YIT 11815</strain>
    </source>
</reference>
<dbReference type="EMBL" id="ADMB01000024">
    <property type="protein sequence ID" value="EHR38763.1"/>
    <property type="molecule type" value="Genomic_DNA"/>
</dbReference>
<dbReference type="CDD" id="cd00118">
    <property type="entry name" value="LysM"/>
    <property type="match status" value="1"/>
</dbReference>
<evidence type="ECO:0000256" key="1">
    <source>
        <dbReference type="SAM" id="SignalP"/>
    </source>
</evidence>
<dbReference type="RefSeq" id="WP_008537790.1">
    <property type="nucleotide sequence ID" value="NZ_JH601090.1"/>
</dbReference>
<dbReference type="SMART" id="SM00257">
    <property type="entry name" value="LysM"/>
    <property type="match status" value="1"/>
</dbReference>
<dbReference type="Proteomes" id="UP000005963">
    <property type="component" value="Unassembled WGS sequence"/>
</dbReference>
<evidence type="ECO:0000313" key="3">
    <source>
        <dbReference type="EMBL" id="EHR38763.1"/>
    </source>
</evidence>
<feature type="chain" id="PRO_5046846495" description="LysM domain-containing protein" evidence="1">
    <location>
        <begin position="29"/>
        <end position="101"/>
    </location>
</feature>
<feature type="signal peptide" evidence="1">
    <location>
        <begin position="1"/>
        <end position="28"/>
    </location>
</feature>
<protein>
    <recommendedName>
        <fullName evidence="2">LysM domain-containing protein</fullName>
    </recommendedName>
</protein>
<accession>A0ABP2NM25</accession>
<dbReference type="SUPFAM" id="SSF54106">
    <property type="entry name" value="LysM domain"/>
    <property type="match status" value="1"/>
</dbReference>
<name>A0ABP2NM25_9FIRM</name>
<dbReference type="Gene3D" id="3.10.350.10">
    <property type="entry name" value="LysM domain"/>
    <property type="match status" value="1"/>
</dbReference>
<keyword evidence="4" id="KW-1185">Reference proteome</keyword>
<dbReference type="GeneID" id="62778727"/>